<gene>
    <name evidence="3" type="ORF">SAMN06295970_10625</name>
</gene>
<evidence type="ECO:0000313" key="4">
    <source>
        <dbReference type="Proteomes" id="UP001158049"/>
    </source>
</evidence>
<dbReference type="PANTHER" id="PTHR30160">
    <property type="entry name" value="TETRAACYLDISACCHARIDE 4'-KINASE-RELATED"/>
    <property type="match status" value="1"/>
</dbReference>
<dbReference type="PANTHER" id="PTHR30160:SF15">
    <property type="entry name" value="GLYCOSYLTRANSFERASE HI_0523-RELATED"/>
    <property type="match status" value="1"/>
</dbReference>
<dbReference type="Proteomes" id="UP001158049">
    <property type="component" value="Unassembled WGS sequence"/>
</dbReference>
<dbReference type="Gene3D" id="3.40.50.2000">
    <property type="entry name" value="Glycogen Phosphorylase B"/>
    <property type="match status" value="2"/>
</dbReference>
<dbReference type="InterPro" id="IPR051199">
    <property type="entry name" value="LPS_LOS_Heptosyltrfase"/>
</dbReference>
<name>A0ABY1Q5F4_9BURK</name>
<dbReference type="InterPro" id="IPR002201">
    <property type="entry name" value="Glyco_trans_9"/>
</dbReference>
<keyword evidence="4" id="KW-1185">Reference proteome</keyword>
<keyword evidence="1" id="KW-0328">Glycosyltransferase</keyword>
<protein>
    <submittedName>
        <fullName evidence="3">ADP-heptose:LPS heptosyltransferase</fullName>
    </submittedName>
</protein>
<dbReference type="RefSeq" id="WP_283442143.1">
    <property type="nucleotide sequence ID" value="NZ_FXUL01000006.1"/>
</dbReference>
<dbReference type="CDD" id="cd03789">
    <property type="entry name" value="GT9_LPS_heptosyltransferase"/>
    <property type="match status" value="1"/>
</dbReference>
<dbReference type="SUPFAM" id="SSF53756">
    <property type="entry name" value="UDP-Glycosyltransferase/glycogen phosphorylase"/>
    <property type="match status" value="1"/>
</dbReference>
<reference evidence="3 4" key="1">
    <citation type="submission" date="2017-05" db="EMBL/GenBank/DDBJ databases">
        <authorList>
            <person name="Varghese N."/>
            <person name="Submissions S."/>
        </authorList>
    </citation>
    <scope>NUCLEOTIDE SEQUENCE [LARGE SCALE GENOMIC DNA]</scope>
    <source>
        <strain evidence="3 4">DSM 26001</strain>
    </source>
</reference>
<comment type="caution">
    <text evidence="3">The sequence shown here is derived from an EMBL/GenBank/DDBJ whole genome shotgun (WGS) entry which is preliminary data.</text>
</comment>
<accession>A0ABY1Q5F4</accession>
<sequence>MKPELAHVLICRTDNIGDVVLTLPLAGYLKQRYPGIRIGFLCRSYAAPLVRCCDAVDYVVESDQLDDAAAWLAASGVDTIIHAKPDRRIAWAAKRAGIARRVGTSHRWFHWLTCNRLAHFSRVKSRLHEAQLNFALLQPLGMDVTPALADIPPLYRLTAPPYRAEPALPAGSFNLVLHPKSNGNGREWPIAHYTALARLLQAHDDIAIFITGSAKEGAWIAAQAPDLLAQPNVSNVCGAWDLGVLTAFIGAADGLVASGTGPLHMSAALGRPTLGLFPPIRPIDPERWGALGTQAEVLCQPQGCGHCANADECDCMRRITPEQVAEVVLRWRERKYSLESRGGLD</sequence>
<evidence type="ECO:0000256" key="1">
    <source>
        <dbReference type="ARBA" id="ARBA00022676"/>
    </source>
</evidence>
<organism evidence="3 4">
    <name type="scientific">Noviherbaspirillum suwonense</name>
    <dbReference type="NCBI Taxonomy" id="1224511"/>
    <lineage>
        <taxon>Bacteria</taxon>
        <taxon>Pseudomonadati</taxon>
        <taxon>Pseudomonadota</taxon>
        <taxon>Betaproteobacteria</taxon>
        <taxon>Burkholderiales</taxon>
        <taxon>Oxalobacteraceae</taxon>
        <taxon>Noviherbaspirillum</taxon>
    </lineage>
</organism>
<keyword evidence="2" id="KW-0808">Transferase</keyword>
<evidence type="ECO:0000313" key="3">
    <source>
        <dbReference type="EMBL" id="SMP59207.1"/>
    </source>
</evidence>
<dbReference type="EMBL" id="FXUL01000006">
    <property type="protein sequence ID" value="SMP59207.1"/>
    <property type="molecule type" value="Genomic_DNA"/>
</dbReference>
<dbReference type="Pfam" id="PF01075">
    <property type="entry name" value="Glyco_transf_9"/>
    <property type="match status" value="1"/>
</dbReference>
<evidence type="ECO:0000256" key="2">
    <source>
        <dbReference type="ARBA" id="ARBA00022679"/>
    </source>
</evidence>
<proteinExistence type="predicted"/>